<dbReference type="Pfam" id="PF26363">
    <property type="entry name" value="Phospholipase-like"/>
    <property type="match status" value="1"/>
</dbReference>
<evidence type="ECO:0000313" key="1">
    <source>
        <dbReference type="EMBL" id="WGM02485.1"/>
    </source>
</evidence>
<dbReference type="AlphaFoldDB" id="A0AA95GWN9"/>
<organism evidence="1 2">
    <name type="scientific">Arsenophonus nasoniae</name>
    <name type="common">son-killer infecting Nasonia vitripennis</name>
    <dbReference type="NCBI Taxonomy" id="638"/>
    <lineage>
        <taxon>Bacteria</taxon>
        <taxon>Pseudomonadati</taxon>
        <taxon>Pseudomonadota</taxon>
        <taxon>Gammaproteobacteria</taxon>
        <taxon>Enterobacterales</taxon>
        <taxon>Morganellaceae</taxon>
        <taxon>Arsenophonus</taxon>
    </lineage>
</organism>
<proteinExistence type="predicted"/>
<gene>
    <name evidence="1" type="ORF">QE210_05200</name>
</gene>
<dbReference type="Gene3D" id="3.40.50.1820">
    <property type="entry name" value="alpha/beta hydrolase"/>
    <property type="match status" value="1"/>
</dbReference>
<accession>A0AA95GWN9</accession>
<reference evidence="1" key="1">
    <citation type="submission" date="2023-04" db="EMBL/GenBank/DDBJ databases">
        <title>Genome dynamics across the evolutionary transition to endosymbiosis.</title>
        <authorList>
            <person name="Siozios S."/>
            <person name="Nadal-Jimenez P."/>
            <person name="Azagi T."/>
            <person name="Sprong H."/>
            <person name="Frost C.L."/>
            <person name="Parratt S.R."/>
            <person name="Taylor G."/>
            <person name="Brettell L."/>
            <person name="Lew K.C."/>
            <person name="Croft L."/>
            <person name="King K.C."/>
            <person name="Brockhurst M.A."/>
            <person name="Hypsa V."/>
            <person name="Novakova E."/>
            <person name="Darby A.C."/>
            <person name="Hurst G.D.D."/>
        </authorList>
    </citation>
    <scope>NUCLEOTIDE SEQUENCE</scope>
    <source>
        <strain evidence="1">APv</strain>
    </source>
</reference>
<evidence type="ECO:0008006" key="3">
    <source>
        <dbReference type="Google" id="ProtNLM"/>
    </source>
</evidence>
<dbReference type="Proteomes" id="UP001177595">
    <property type="component" value="Chromosome"/>
</dbReference>
<dbReference type="RefSeq" id="WP_280625682.1">
    <property type="nucleotide sequence ID" value="NZ_CP123504.1"/>
</dbReference>
<dbReference type="EMBL" id="CP123504">
    <property type="protein sequence ID" value="WGM02485.1"/>
    <property type="molecule type" value="Genomic_DNA"/>
</dbReference>
<dbReference type="SUPFAM" id="SSF53474">
    <property type="entry name" value="alpha/beta-Hydrolases"/>
    <property type="match status" value="1"/>
</dbReference>
<dbReference type="GO" id="GO:0006629">
    <property type="term" value="P:lipid metabolic process"/>
    <property type="evidence" value="ECO:0007669"/>
    <property type="project" value="InterPro"/>
</dbReference>
<evidence type="ECO:0000313" key="2">
    <source>
        <dbReference type="Proteomes" id="UP001177595"/>
    </source>
</evidence>
<name>A0AA95GWN9_9GAMM</name>
<sequence>MPNFINSNCLVKNVFLPKKSQLISSKCNYLPPLKNIYNSNVEISRQKTPLNELHTCQKLSLLVDKANIEQHYHDALLADFVYSRDFTTLEATQWGIERELARFLSKKTNIKLNPQHGLLNDSKTGLVAYIFHNKIRQEIRLVFGGTTSGEAVSGGAPRYMKNPRTFINQCNANIDNVFGDIPACYKQASQLLHHLQLLMQHEKWEKYSLSTSGHSLGGGLAAYSALKVSTTEKTIRAECFCSAQLGLGLQKDLLAQYSNLANLKKVKAHINHYYVDGDIIPKLDKFFAVDHIGSVNIIPQIAEKKDSALAAHSRYVAHIRTLYQQAV</sequence>
<protein>
    <recommendedName>
        <fullName evidence="3">Fungal lipase-like domain-containing protein</fullName>
    </recommendedName>
</protein>
<dbReference type="InterPro" id="IPR029058">
    <property type="entry name" value="AB_hydrolase_fold"/>
</dbReference>